<comment type="caution">
    <text evidence="1">The sequence shown here is derived from an EMBL/GenBank/DDBJ whole genome shotgun (WGS) entry which is preliminary data.</text>
</comment>
<reference evidence="1" key="1">
    <citation type="submission" date="2023-04" db="EMBL/GenBank/DDBJ databases">
        <title>Draft Genome sequencing of Naganishia species isolated from polar environments using Oxford Nanopore Technology.</title>
        <authorList>
            <person name="Leo P."/>
            <person name="Venkateswaran K."/>
        </authorList>
    </citation>
    <scope>NUCLEOTIDE SEQUENCE</scope>
    <source>
        <strain evidence="1">DBVPG 5303</strain>
    </source>
</reference>
<accession>A0ACC2XH32</accession>
<evidence type="ECO:0000313" key="1">
    <source>
        <dbReference type="EMBL" id="KAJ9122946.1"/>
    </source>
</evidence>
<keyword evidence="2" id="KW-1185">Reference proteome</keyword>
<name>A0ACC2XH32_9TREE</name>
<organism evidence="1 2">
    <name type="scientific">Naganishia onofrii</name>
    <dbReference type="NCBI Taxonomy" id="1851511"/>
    <lineage>
        <taxon>Eukaryota</taxon>
        <taxon>Fungi</taxon>
        <taxon>Dikarya</taxon>
        <taxon>Basidiomycota</taxon>
        <taxon>Agaricomycotina</taxon>
        <taxon>Tremellomycetes</taxon>
        <taxon>Filobasidiales</taxon>
        <taxon>Filobasidiaceae</taxon>
        <taxon>Naganishia</taxon>
    </lineage>
</organism>
<dbReference type="Proteomes" id="UP001234202">
    <property type="component" value="Unassembled WGS sequence"/>
</dbReference>
<protein>
    <submittedName>
        <fullName evidence="1">Uncharacterized protein</fullName>
    </submittedName>
</protein>
<gene>
    <name evidence="1" type="ORF">QFC24_003984</name>
</gene>
<proteinExistence type="predicted"/>
<dbReference type="EMBL" id="JASBWV010000013">
    <property type="protein sequence ID" value="KAJ9122946.1"/>
    <property type="molecule type" value="Genomic_DNA"/>
</dbReference>
<sequence length="619" mass="67707">MIIPADKKEPEYRPSVPNRQLQQLATSDDSLRPDTSAASFLTSHPEEVAGDESSDTRQNTSGVSPRHENLTRSGILQDDAFDEETPLLPPSYSEAVSQSGKNTRSKRRRYLLLGMILALFLLGGCAVMALIKRSRERESARDWKRGGLDGKGKYDHRWSHSTPLLESEIQPRECDLFSEPRLIDSWRNGATALPIYESFTEFMIPLQDNKITLQKFWLHVRGSRTNGMVQVNGPGAETTEWDRPPPGNLKVVVRVTAQNTTGLNDWHVCKAGSIGEEGVVITGPYDGKRPVVSPWLEGYTKFVVAIIFPHDIDFPGAKKQDYLLDSMSMSLENMAVDVRGDLVKPGLAKNLNVLTKNAAVVVNSLSVVDARIETKNANVAAQHIFARDTIALINDKGNIGCNQCIANSSFLVVHNDNGKVTGNYKADHSIDVVTARDVVDANFSSPRVWVKNENGNVRAGISGIEGKNGALMLLTSFGRIVTSIDFAHMRTQPARKGYKIPIRLGTSSSDIEATVSHLPPDIGVAIEAEVTDGVITIIAPDQMQSALDVTAGVVSIDLGTDEQRANKKLTTDRYPFAEGKYKGPLHGTLTYRRITPGSGIPLVMSSLSLVCTELVQLVL</sequence>
<evidence type="ECO:0000313" key="2">
    <source>
        <dbReference type="Proteomes" id="UP001234202"/>
    </source>
</evidence>